<dbReference type="Gene3D" id="1.10.1040.10">
    <property type="entry name" value="N-(1-d-carboxylethyl)-l-norvaline Dehydrogenase, domain 2"/>
    <property type="match status" value="1"/>
</dbReference>
<dbReference type="NCBIfam" id="NF008592">
    <property type="entry name" value="PRK11559.1"/>
    <property type="match status" value="1"/>
</dbReference>
<dbReference type="SUPFAM" id="SSF48179">
    <property type="entry name" value="6-phosphogluconate dehydrogenase C-terminal domain-like"/>
    <property type="match status" value="1"/>
</dbReference>
<dbReference type="InterPro" id="IPR036291">
    <property type="entry name" value="NAD(P)-bd_dom_sf"/>
</dbReference>
<evidence type="ECO:0000313" key="7">
    <source>
        <dbReference type="Proteomes" id="UP001165492"/>
    </source>
</evidence>
<dbReference type="PIRSF" id="PIRSF000103">
    <property type="entry name" value="HIBADH"/>
    <property type="match status" value="1"/>
</dbReference>
<evidence type="ECO:0000256" key="3">
    <source>
        <dbReference type="ARBA" id="ARBA00023027"/>
    </source>
</evidence>
<dbReference type="RefSeq" id="WP_255711458.1">
    <property type="nucleotide sequence ID" value="NZ_JAJHJB010000026.1"/>
</dbReference>
<dbReference type="PANTHER" id="PTHR43060">
    <property type="entry name" value="3-HYDROXYISOBUTYRATE DEHYDROGENASE-LIKE 1, MITOCHONDRIAL-RELATED"/>
    <property type="match status" value="1"/>
</dbReference>
<dbReference type="EC" id="1.1.1.60" evidence="6"/>
<gene>
    <name evidence="6" type="primary">garR</name>
    <name evidence="6" type="ORF">LMF89_17000</name>
</gene>
<feature type="domain" description="3-hydroxyisobutyrate dehydrogenase-like NAD-binding" evidence="5">
    <location>
        <begin position="172"/>
        <end position="292"/>
    </location>
</feature>
<dbReference type="InterPro" id="IPR006398">
    <property type="entry name" value="Tartro_sem_red"/>
</dbReference>
<dbReference type="InterPro" id="IPR002204">
    <property type="entry name" value="3-OH-isobutyrate_DH-rel_CS"/>
</dbReference>
<protein>
    <submittedName>
        <fullName evidence="6">2-hydroxy-3-oxopropionate reductase</fullName>
        <ecNumber evidence="6">1.1.1.60</ecNumber>
    </submittedName>
</protein>
<dbReference type="GO" id="GO:0008679">
    <property type="term" value="F:2-hydroxy-3-oxopropionate reductase activity"/>
    <property type="evidence" value="ECO:0007669"/>
    <property type="project" value="UniProtKB-EC"/>
</dbReference>
<keyword evidence="2 6" id="KW-0560">Oxidoreductase</keyword>
<dbReference type="Gene3D" id="3.40.50.720">
    <property type="entry name" value="NAD(P)-binding Rossmann-like Domain"/>
    <property type="match status" value="1"/>
</dbReference>
<evidence type="ECO:0000256" key="1">
    <source>
        <dbReference type="ARBA" id="ARBA00009080"/>
    </source>
</evidence>
<evidence type="ECO:0000259" key="4">
    <source>
        <dbReference type="Pfam" id="PF03446"/>
    </source>
</evidence>
<name>A0ABS8HV57_9FIRM</name>
<evidence type="ECO:0000256" key="2">
    <source>
        <dbReference type="ARBA" id="ARBA00023002"/>
    </source>
</evidence>
<dbReference type="NCBIfam" id="TIGR01505">
    <property type="entry name" value="tartro_sem_red"/>
    <property type="match status" value="1"/>
</dbReference>
<dbReference type="InterPro" id="IPR013328">
    <property type="entry name" value="6PGD_dom2"/>
</dbReference>
<dbReference type="InterPro" id="IPR006115">
    <property type="entry name" value="6PGDH_NADP-bd"/>
</dbReference>
<accession>A0ABS8HV57</accession>
<dbReference type="SUPFAM" id="SSF51735">
    <property type="entry name" value="NAD(P)-binding Rossmann-fold domains"/>
    <property type="match status" value="1"/>
</dbReference>
<dbReference type="EMBL" id="JAJHJB010000026">
    <property type="protein sequence ID" value="MCC5467044.1"/>
    <property type="molecule type" value="Genomic_DNA"/>
</dbReference>
<dbReference type="InterPro" id="IPR015815">
    <property type="entry name" value="HIBADH-related"/>
</dbReference>
<dbReference type="InterPro" id="IPR029154">
    <property type="entry name" value="HIBADH-like_NADP-bd"/>
</dbReference>
<comment type="similarity">
    <text evidence="1">Belongs to the HIBADH-related family.</text>
</comment>
<sequence length="302" mass="31660">MKNEGVKKMKIGFIGLGIMGKPMSKNLLKAGYELIVVDRNQAAVDEVVAAGAKSAATAKAVAQQADIIITMLPNSPHVKEVVLGENGILEGAKKGTTFIDMSSIAPLVSRELAAKLAEKGVDMLDAPVSGGEPKAIDGTMSVMVGGKQEVFDTCYPIMKAMAGSVVRTGEVGAGNVTKLANQVIVALNIAAVSEALVLASKAGVEPDLVYQAIRGGLAGSTVLDAKAPLMMDRKFDPGFRINLHIKDLANVLETSHDMGVPLPLTAAVMEMMQALKVDGMGDGDHGSLVKYYEKMAKVEVKR</sequence>
<dbReference type="Pfam" id="PF03446">
    <property type="entry name" value="NAD_binding_2"/>
    <property type="match status" value="1"/>
</dbReference>
<feature type="domain" description="6-phosphogluconate dehydrogenase NADP-binding" evidence="4">
    <location>
        <begin position="10"/>
        <end position="167"/>
    </location>
</feature>
<dbReference type="PROSITE" id="PS00895">
    <property type="entry name" value="3_HYDROXYISOBUT_DH"/>
    <property type="match status" value="1"/>
</dbReference>
<dbReference type="InterPro" id="IPR008927">
    <property type="entry name" value="6-PGluconate_DH-like_C_sf"/>
</dbReference>
<dbReference type="Pfam" id="PF14833">
    <property type="entry name" value="NAD_binding_11"/>
    <property type="match status" value="1"/>
</dbReference>
<dbReference type="Proteomes" id="UP001165492">
    <property type="component" value="Unassembled WGS sequence"/>
</dbReference>
<keyword evidence="3" id="KW-0520">NAD</keyword>
<dbReference type="PANTHER" id="PTHR43060:SF3">
    <property type="entry name" value="2-HYDROXY-3-OXOPROPIONATE REDUCTASE"/>
    <property type="match status" value="1"/>
</dbReference>
<comment type="caution">
    <text evidence="6">The sequence shown here is derived from an EMBL/GenBank/DDBJ whole genome shotgun (WGS) entry which is preliminary data.</text>
</comment>
<evidence type="ECO:0000259" key="5">
    <source>
        <dbReference type="Pfam" id="PF14833"/>
    </source>
</evidence>
<evidence type="ECO:0000313" key="6">
    <source>
        <dbReference type="EMBL" id="MCC5467044.1"/>
    </source>
</evidence>
<keyword evidence="7" id="KW-1185">Reference proteome</keyword>
<proteinExistence type="inferred from homology"/>
<reference evidence="6" key="1">
    <citation type="submission" date="2021-11" db="EMBL/GenBank/DDBJ databases">
        <title>Description of a new species Pelosinus isolated from the bottom sediments of Lake Baikal.</title>
        <authorList>
            <person name="Zakharyuk A."/>
        </authorList>
    </citation>
    <scope>NUCLEOTIDE SEQUENCE</scope>
    <source>
        <strain evidence="6">Bkl1</strain>
    </source>
</reference>
<organism evidence="6 7">
    <name type="scientific">Pelosinus baikalensis</name>
    <dbReference type="NCBI Taxonomy" id="2892015"/>
    <lineage>
        <taxon>Bacteria</taxon>
        <taxon>Bacillati</taxon>
        <taxon>Bacillota</taxon>
        <taxon>Negativicutes</taxon>
        <taxon>Selenomonadales</taxon>
        <taxon>Sporomusaceae</taxon>
        <taxon>Pelosinus</taxon>
    </lineage>
</organism>